<evidence type="ECO:0000313" key="3">
    <source>
        <dbReference type="Proteomes" id="UP000236291"/>
    </source>
</evidence>
<feature type="compositionally biased region" description="Basic and acidic residues" evidence="1">
    <location>
        <begin position="72"/>
        <end position="81"/>
    </location>
</feature>
<dbReference type="Proteomes" id="UP000236291">
    <property type="component" value="Unassembled WGS sequence"/>
</dbReference>
<feature type="region of interest" description="Disordered" evidence="1">
    <location>
        <begin position="1"/>
        <end position="22"/>
    </location>
</feature>
<evidence type="ECO:0000256" key="1">
    <source>
        <dbReference type="SAM" id="MobiDB-lite"/>
    </source>
</evidence>
<dbReference type="Gene3D" id="3.60.10.10">
    <property type="entry name" value="Endonuclease/exonuclease/phosphatase"/>
    <property type="match status" value="1"/>
</dbReference>
<reference evidence="2 3" key="1">
    <citation type="journal article" date="2014" name="Am. J. Bot.">
        <title>Genome assembly and annotation for red clover (Trifolium pratense; Fabaceae).</title>
        <authorList>
            <person name="Istvanek J."/>
            <person name="Jaros M."/>
            <person name="Krenek A."/>
            <person name="Repkova J."/>
        </authorList>
    </citation>
    <scope>NUCLEOTIDE SEQUENCE [LARGE SCALE GENOMIC DNA]</scope>
    <source>
        <strain evidence="3">cv. Tatra</strain>
        <tissue evidence="2">Young leaves</tissue>
    </source>
</reference>
<proteinExistence type="predicted"/>
<gene>
    <name evidence="2" type="ORF">L195_g034853</name>
</gene>
<dbReference type="AlphaFoldDB" id="A0A2K3LK01"/>
<feature type="region of interest" description="Disordered" evidence="1">
    <location>
        <begin position="66"/>
        <end position="102"/>
    </location>
</feature>
<evidence type="ECO:0000313" key="2">
    <source>
        <dbReference type="EMBL" id="PNX78871.1"/>
    </source>
</evidence>
<feature type="non-terminal residue" evidence="2">
    <location>
        <position position="1"/>
    </location>
</feature>
<dbReference type="SUPFAM" id="SSF56219">
    <property type="entry name" value="DNase I-like"/>
    <property type="match status" value="1"/>
</dbReference>
<protein>
    <submittedName>
        <fullName evidence="2">Putative sulfate transporter</fullName>
    </submittedName>
</protein>
<name>A0A2K3LK01_TRIPR</name>
<sequence>SVAPSNLDSHVLHKEAEGTSRSVRKFCRSKRTNSCPPKASRSVISGPWSLEWLHDQTHGEAGVIFSSSGKAKKGDKLDARQQKVSQSDPRKRKGGGLLRHPLHSIKKVARLPSKDRGEVLKILKKHVRRRRGGDSINRSCSVSRRASSDESSSSSSVNNDWQNWVAMQGSEQMAVDDVWGIGKAIGVKFKGDNVNMFRVLSRANKGKKEHPGPHHEGGVRQDSRLRWVREKEGGASTLWGSLPHEFSFRPSAGASGGLLTIWDPSEVVMWSTESRDHVLWCHGRFLKTGEDFSVPNVYAPCDDIAKQPLWDYLSMRIQVVGMERVCICGDFNAVKHVDERRSSSRRSGA</sequence>
<comment type="caution">
    <text evidence="2">The sequence shown here is derived from an EMBL/GenBank/DDBJ whole genome shotgun (WGS) entry which is preliminary data.</text>
</comment>
<feature type="compositionally biased region" description="Low complexity" evidence="1">
    <location>
        <begin position="138"/>
        <end position="156"/>
    </location>
</feature>
<feature type="region of interest" description="Disordered" evidence="1">
    <location>
        <begin position="203"/>
        <end position="222"/>
    </location>
</feature>
<dbReference type="InterPro" id="IPR036691">
    <property type="entry name" value="Endo/exonu/phosph_ase_sf"/>
</dbReference>
<dbReference type="EMBL" id="ASHM01034903">
    <property type="protein sequence ID" value="PNX78871.1"/>
    <property type="molecule type" value="Genomic_DNA"/>
</dbReference>
<dbReference type="STRING" id="57577.A0A2K3LK01"/>
<reference evidence="2 3" key="2">
    <citation type="journal article" date="2017" name="Front. Plant Sci.">
        <title>Gene Classification and Mining of Molecular Markers Useful in Red Clover (Trifolium pratense) Breeding.</title>
        <authorList>
            <person name="Istvanek J."/>
            <person name="Dluhosova J."/>
            <person name="Dluhos P."/>
            <person name="Patkova L."/>
            <person name="Nedelnik J."/>
            <person name="Repkova J."/>
        </authorList>
    </citation>
    <scope>NUCLEOTIDE SEQUENCE [LARGE SCALE GENOMIC DNA]</scope>
    <source>
        <strain evidence="3">cv. Tatra</strain>
        <tissue evidence="2">Young leaves</tissue>
    </source>
</reference>
<accession>A0A2K3LK01</accession>
<feature type="compositionally biased region" description="Basic residues" evidence="1">
    <location>
        <begin position="90"/>
        <end position="102"/>
    </location>
</feature>
<organism evidence="2 3">
    <name type="scientific">Trifolium pratense</name>
    <name type="common">Red clover</name>
    <dbReference type="NCBI Taxonomy" id="57577"/>
    <lineage>
        <taxon>Eukaryota</taxon>
        <taxon>Viridiplantae</taxon>
        <taxon>Streptophyta</taxon>
        <taxon>Embryophyta</taxon>
        <taxon>Tracheophyta</taxon>
        <taxon>Spermatophyta</taxon>
        <taxon>Magnoliopsida</taxon>
        <taxon>eudicotyledons</taxon>
        <taxon>Gunneridae</taxon>
        <taxon>Pentapetalae</taxon>
        <taxon>rosids</taxon>
        <taxon>fabids</taxon>
        <taxon>Fabales</taxon>
        <taxon>Fabaceae</taxon>
        <taxon>Papilionoideae</taxon>
        <taxon>50 kb inversion clade</taxon>
        <taxon>NPAAA clade</taxon>
        <taxon>Hologalegina</taxon>
        <taxon>IRL clade</taxon>
        <taxon>Trifolieae</taxon>
        <taxon>Trifolium</taxon>
    </lineage>
</organism>
<feature type="region of interest" description="Disordered" evidence="1">
    <location>
        <begin position="126"/>
        <end position="158"/>
    </location>
</feature>
<feature type="compositionally biased region" description="Basic and acidic residues" evidence="1">
    <location>
        <begin position="209"/>
        <end position="222"/>
    </location>
</feature>